<dbReference type="AlphaFoldDB" id="F9UGM4"/>
<dbReference type="Pfam" id="PF00144">
    <property type="entry name" value="Beta-lactamase"/>
    <property type="match status" value="1"/>
</dbReference>
<dbReference type="PATRIC" id="fig|768671.3.peg.4300"/>
<dbReference type="OrthoDB" id="119951at2"/>
<dbReference type="PANTHER" id="PTHR46825:SF15">
    <property type="entry name" value="BETA-LACTAMASE-RELATED DOMAIN-CONTAINING PROTEIN"/>
    <property type="match status" value="1"/>
</dbReference>
<feature type="chain" id="PRO_5003394196" evidence="1">
    <location>
        <begin position="30"/>
        <end position="533"/>
    </location>
</feature>
<keyword evidence="5" id="KW-1185">Reference proteome</keyword>
<evidence type="ECO:0000313" key="5">
    <source>
        <dbReference type="Proteomes" id="UP000005459"/>
    </source>
</evidence>
<dbReference type="SUPFAM" id="SSF56601">
    <property type="entry name" value="beta-lactamase/transpeptidase-like"/>
    <property type="match status" value="1"/>
</dbReference>
<accession>F9UGM4</accession>
<dbReference type="Pfam" id="PF11954">
    <property type="entry name" value="DUF3471"/>
    <property type="match status" value="1"/>
</dbReference>
<dbReference type="RefSeq" id="WP_007194949.1">
    <property type="nucleotide sequence ID" value="NZ_AFWV01000015.1"/>
</dbReference>
<dbReference type="InterPro" id="IPR001466">
    <property type="entry name" value="Beta-lactam-related"/>
</dbReference>
<gene>
    <name evidence="4" type="ORF">ThimaDRAFT_4077</name>
</gene>
<evidence type="ECO:0000313" key="4">
    <source>
        <dbReference type="EMBL" id="EGV16707.1"/>
    </source>
</evidence>
<protein>
    <submittedName>
        <fullName evidence="4">Beta-lactamase</fullName>
    </submittedName>
</protein>
<feature type="signal peptide" evidence="1">
    <location>
        <begin position="1"/>
        <end position="29"/>
    </location>
</feature>
<dbReference type="InterPro" id="IPR012338">
    <property type="entry name" value="Beta-lactam/transpept-like"/>
</dbReference>
<name>F9UGM4_9GAMM</name>
<dbReference type="Proteomes" id="UP000005459">
    <property type="component" value="Unassembled WGS sequence"/>
</dbReference>
<sequence length="533" mass="56264">MIDLNVKPVKARPFVILALMLLVPLGVPASETPGESAPLDPSAFSDVMIPEGRVEAAVGQLDAMAEAALETTGVPGMAIAVVHRDRVVYLKGFGLRSLDGEARVDDETVFQLASLSKPVAATVVAAAIDRTHGERAGLAWDDPIVRHLPDFALNDPAITSRVTIADLFAHRSGLPDHAGDLLESIGYGRAEILSRLRFYPLAPFRASYAYTNFGLTAAAEAVARAEGTSWERLSQELLYSPLGMTSTSSRFADFISAPNHAIGHVRRDGVWVVTPEVREPDAQSPAGGVSSSASDMAQWLRLVLGEGMLEGKPVIGAQALARIHAPNLMSSPLHGPSSRPSFYGLGLGVSVDSAGRVRWSHSGAFLLGASTTLAMLPSESLGIVILTNGQPVGAPEGVAAGFLELVETGEIRHDWPALFGGAIARLYAETTAFAETPSAPAPARPLDVYVGRYANDLYGPAVVEATDAGLVLRLGPSPIALPMSHFDGDAFTFRPIGEDALGVSGAVFGFDDERAASLQIEYLDEEGLGTFRR</sequence>
<evidence type="ECO:0000259" key="2">
    <source>
        <dbReference type="Pfam" id="PF00144"/>
    </source>
</evidence>
<dbReference type="STRING" id="768671.ThimaDRAFT_4077"/>
<feature type="domain" description="Peptidase S12 Pab87-related C-terminal" evidence="3">
    <location>
        <begin position="439"/>
        <end position="521"/>
    </location>
</feature>
<keyword evidence="1" id="KW-0732">Signal</keyword>
<dbReference type="InterPro" id="IPR050491">
    <property type="entry name" value="AmpC-like"/>
</dbReference>
<evidence type="ECO:0000256" key="1">
    <source>
        <dbReference type="SAM" id="SignalP"/>
    </source>
</evidence>
<dbReference type="eggNOG" id="COG1680">
    <property type="taxonomic scope" value="Bacteria"/>
</dbReference>
<dbReference type="InterPro" id="IPR021860">
    <property type="entry name" value="Peptidase_S12_Pab87-rel_C"/>
</dbReference>
<organism evidence="4 5">
    <name type="scientific">Thiocapsa marina 5811</name>
    <dbReference type="NCBI Taxonomy" id="768671"/>
    <lineage>
        <taxon>Bacteria</taxon>
        <taxon>Pseudomonadati</taxon>
        <taxon>Pseudomonadota</taxon>
        <taxon>Gammaproteobacteria</taxon>
        <taxon>Chromatiales</taxon>
        <taxon>Chromatiaceae</taxon>
        <taxon>Thiocapsa</taxon>
    </lineage>
</organism>
<feature type="domain" description="Beta-lactamase-related" evidence="2">
    <location>
        <begin position="61"/>
        <end position="396"/>
    </location>
</feature>
<proteinExistence type="predicted"/>
<dbReference type="EMBL" id="AFWV01000015">
    <property type="protein sequence ID" value="EGV16707.1"/>
    <property type="molecule type" value="Genomic_DNA"/>
</dbReference>
<reference evidence="4 5" key="1">
    <citation type="submission" date="2011-06" db="EMBL/GenBank/DDBJ databases">
        <title>The draft genome of Thiocapsa marina 5811.</title>
        <authorList>
            <consortium name="US DOE Joint Genome Institute (JGI-PGF)"/>
            <person name="Lucas S."/>
            <person name="Han J."/>
            <person name="Cheng J.-F."/>
            <person name="Goodwin L."/>
            <person name="Pitluck S."/>
            <person name="Peters L."/>
            <person name="Land M.L."/>
            <person name="Hauser L."/>
            <person name="Vogl K."/>
            <person name="Liu Z."/>
            <person name="Imhoff J."/>
            <person name="Thiel V."/>
            <person name="Frigaard N.-U."/>
            <person name="Bryant D."/>
            <person name="Woyke T.J."/>
        </authorList>
    </citation>
    <scope>NUCLEOTIDE SEQUENCE [LARGE SCALE GENOMIC DNA]</scope>
    <source>
        <strain evidence="4 5">5811</strain>
    </source>
</reference>
<dbReference type="PANTHER" id="PTHR46825">
    <property type="entry name" value="D-ALANYL-D-ALANINE-CARBOXYPEPTIDASE/ENDOPEPTIDASE AMPH"/>
    <property type="match status" value="1"/>
</dbReference>
<dbReference type="Gene3D" id="2.40.128.600">
    <property type="match status" value="1"/>
</dbReference>
<evidence type="ECO:0000259" key="3">
    <source>
        <dbReference type="Pfam" id="PF11954"/>
    </source>
</evidence>
<dbReference type="Gene3D" id="3.40.710.10">
    <property type="entry name" value="DD-peptidase/beta-lactamase superfamily"/>
    <property type="match status" value="1"/>
</dbReference>